<dbReference type="InterPro" id="IPR043128">
    <property type="entry name" value="Rev_trsase/Diguanyl_cyclase"/>
</dbReference>
<dbReference type="Pfam" id="PF00990">
    <property type="entry name" value="GGDEF"/>
    <property type="match status" value="1"/>
</dbReference>
<dbReference type="InterPro" id="IPR029787">
    <property type="entry name" value="Nucleotide_cyclase"/>
</dbReference>
<reference evidence="3 4" key="1">
    <citation type="submission" date="2018-07" db="EMBL/GenBank/DDBJ databases">
        <title>Comparative genomes isolates from brazilian mangrove.</title>
        <authorList>
            <person name="De Araujo J.E."/>
            <person name="Taketani R.G."/>
            <person name="Silva M.C.P."/>
            <person name="Lourenco M.V."/>
            <person name="Oliveira V.M."/>
            <person name="Andreote F.D."/>
        </authorList>
    </citation>
    <scope>NUCLEOTIDE SEQUENCE [LARGE SCALE GENOMIC DNA]</scope>
    <source>
        <strain evidence="3 4">HEX PRIS-MGV</strain>
    </source>
</reference>
<dbReference type="InterPro" id="IPR001633">
    <property type="entry name" value="EAL_dom"/>
</dbReference>
<accession>A0A368KV20</accession>
<dbReference type="NCBIfam" id="TIGR00254">
    <property type="entry name" value="GGDEF"/>
    <property type="match status" value="1"/>
</dbReference>
<dbReference type="SMART" id="SM00267">
    <property type="entry name" value="GGDEF"/>
    <property type="match status" value="1"/>
</dbReference>
<dbReference type="SMART" id="SM00052">
    <property type="entry name" value="EAL"/>
    <property type="match status" value="1"/>
</dbReference>
<dbReference type="AlphaFoldDB" id="A0A368KV20"/>
<comment type="caution">
    <text evidence="3">The sequence shown here is derived from an EMBL/GenBank/DDBJ whole genome shotgun (WGS) entry which is preliminary data.</text>
</comment>
<dbReference type="CDD" id="cd01948">
    <property type="entry name" value="EAL"/>
    <property type="match status" value="1"/>
</dbReference>
<protein>
    <submittedName>
        <fullName evidence="3">EAL domain-containing protein</fullName>
    </submittedName>
</protein>
<evidence type="ECO:0000259" key="1">
    <source>
        <dbReference type="PROSITE" id="PS50883"/>
    </source>
</evidence>
<feature type="domain" description="EAL" evidence="1">
    <location>
        <begin position="215"/>
        <end position="463"/>
    </location>
</feature>
<dbReference type="PANTHER" id="PTHR44757">
    <property type="entry name" value="DIGUANYLATE CYCLASE DGCP"/>
    <property type="match status" value="1"/>
</dbReference>
<dbReference type="Gene3D" id="3.20.20.450">
    <property type="entry name" value="EAL domain"/>
    <property type="match status" value="1"/>
</dbReference>
<dbReference type="CDD" id="cd01949">
    <property type="entry name" value="GGDEF"/>
    <property type="match status" value="1"/>
</dbReference>
<evidence type="ECO:0000259" key="2">
    <source>
        <dbReference type="PROSITE" id="PS50887"/>
    </source>
</evidence>
<gene>
    <name evidence="3" type="ORF">DTL42_03410</name>
</gene>
<dbReference type="PANTHER" id="PTHR44757:SF2">
    <property type="entry name" value="BIOFILM ARCHITECTURE MAINTENANCE PROTEIN MBAA"/>
    <property type="match status" value="1"/>
</dbReference>
<name>A0A368KV20_9BACT</name>
<dbReference type="OrthoDB" id="9762141at2"/>
<dbReference type="SUPFAM" id="SSF55073">
    <property type="entry name" value="Nucleotide cyclase"/>
    <property type="match status" value="1"/>
</dbReference>
<dbReference type="EMBL" id="QPEX01000010">
    <property type="protein sequence ID" value="RCS54209.1"/>
    <property type="molecule type" value="Genomic_DNA"/>
</dbReference>
<dbReference type="InterPro" id="IPR052155">
    <property type="entry name" value="Biofilm_reg_signaling"/>
</dbReference>
<dbReference type="Pfam" id="PF00563">
    <property type="entry name" value="EAL"/>
    <property type="match status" value="1"/>
</dbReference>
<organism evidence="3 4">
    <name type="scientific">Bremerella cremea</name>
    <dbReference type="NCBI Taxonomy" id="1031537"/>
    <lineage>
        <taxon>Bacteria</taxon>
        <taxon>Pseudomonadati</taxon>
        <taxon>Planctomycetota</taxon>
        <taxon>Planctomycetia</taxon>
        <taxon>Pirellulales</taxon>
        <taxon>Pirellulaceae</taxon>
        <taxon>Bremerella</taxon>
    </lineage>
</organism>
<dbReference type="Proteomes" id="UP000253562">
    <property type="component" value="Unassembled WGS sequence"/>
</dbReference>
<sequence length="463" mass="51450">MSLSNSLLLVPPHRPVAIPSDGYLTRFHHSKNNANCEWDLQDLDSSRDVTLLDDRQAFFDAIDLARAELAEGNEFTLYCINLDRFKWVNDTLGHQIGDKVLQEVAQRILHAVSPGDIVGRLGGDEFALLRKSEEQCVSPRATAKRIIEAISSPLEIDGHSIHVGACIGISLAPIDGEDAQDLMRHADLALFQAKAEGRNVIRFFEPEMRTRVDAQRELAEELDQAIERKEFYLCYQPVLDIEANSVTSLEALVRWEHPRLGMVSPDDFIPLAEQTGQIVELGAWVLEQACRDATAPGRSYRVAVNVSPVQLRNRKFVSTVFCVLEETGLPPERLELEITESALIEDAQLALAILRELRDCGVRIALDDFGTGYSSITYLRKFPFDKIKIDRSLVTGAHENFESIALVRMIAALGNALEVSTTAEGVESACELDLVREAGCSHIQGYYLSKPVPLANLVSLFNV</sequence>
<dbReference type="SUPFAM" id="SSF141868">
    <property type="entry name" value="EAL domain-like"/>
    <property type="match status" value="1"/>
</dbReference>
<dbReference type="Gene3D" id="3.30.70.270">
    <property type="match status" value="1"/>
</dbReference>
<proteinExistence type="predicted"/>
<dbReference type="InterPro" id="IPR035919">
    <property type="entry name" value="EAL_sf"/>
</dbReference>
<evidence type="ECO:0000313" key="3">
    <source>
        <dbReference type="EMBL" id="RCS54209.1"/>
    </source>
</evidence>
<dbReference type="PROSITE" id="PS50883">
    <property type="entry name" value="EAL"/>
    <property type="match status" value="1"/>
</dbReference>
<evidence type="ECO:0000313" key="4">
    <source>
        <dbReference type="Proteomes" id="UP000253562"/>
    </source>
</evidence>
<dbReference type="InterPro" id="IPR000160">
    <property type="entry name" value="GGDEF_dom"/>
</dbReference>
<feature type="domain" description="GGDEF" evidence="2">
    <location>
        <begin position="73"/>
        <end position="206"/>
    </location>
</feature>
<dbReference type="PROSITE" id="PS50887">
    <property type="entry name" value="GGDEF"/>
    <property type="match status" value="1"/>
</dbReference>
<dbReference type="RefSeq" id="WP_114367275.1">
    <property type="nucleotide sequence ID" value="NZ_QPEX01000010.1"/>
</dbReference>